<dbReference type="EMBL" id="LR131273">
    <property type="protein sequence ID" value="VDR39566.1"/>
    <property type="molecule type" value="Genomic_DNA"/>
</dbReference>
<feature type="domain" description="Metallo-beta-lactamase" evidence="6">
    <location>
        <begin position="59"/>
        <end position="279"/>
    </location>
</feature>
<dbReference type="SMART" id="SM00849">
    <property type="entry name" value="Lactamase_B"/>
    <property type="match status" value="1"/>
</dbReference>
<evidence type="ECO:0000256" key="2">
    <source>
        <dbReference type="ARBA" id="ARBA00022723"/>
    </source>
</evidence>
<dbReference type="OrthoDB" id="5177904at2"/>
<dbReference type="Proteomes" id="UP000271626">
    <property type="component" value="Chromosome"/>
</dbReference>
<sequence>MTFTTTFGAARVDQVTELERWAFPPAELFPAIGDGLAQSARAELGDGYVDPDTGDLLLAIHTYVIRLGATVIVVDTGNGNGKERPVLAAHHMFDTDYLDRLARTGIGPDDVDLVISTHLHPDHCGWNTRLVDGQWRPTFPRAVHLFAESDLDALRSLAAGEDLTGVVADLARTYRDSVGPVLRDGHWRAVADGEVIAAGDGVEVVVRAAPGHTDGHLAVEIRTSAGGALIAGDAIHHPIQLLHPELVQGGDAEPATARRTRDALLRRCATEGLLLLPAHFTEHAPFRVAIDADGRPRISAAGVRPSARPAGEDAVHDSGGGTHDGFDGEP</sequence>
<evidence type="ECO:0000313" key="8">
    <source>
        <dbReference type="Proteomes" id="UP000271626"/>
    </source>
</evidence>
<dbReference type="InterPro" id="IPR001279">
    <property type="entry name" value="Metallo-B-lactamas"/>
</dbReference>
<keyword evidence="4" id="KW-0862">Zinc</keyword>
<evidence type="ECO:0000313" key="7">
    <source>
        <dbReference type="EMBL" id="VDR39566.1"/>
    </source>
</evidence>
<keyword evidence="3" id="KW-0378">Hydrolase</keyword>
<evidence type="ECO:0000256" key="1">
    <source>
        <dbReference type="ARBA" id="ARBA00007749"/>
    </source>
</evidence>
<dbReference type="CDD" id="cd16277">
    <property type="entry name" value="metallo-hydrolase-like_MBL-fold"/>
    <property type="match status" value="1"/>
</dbReference>
<dbReference type="Pfam" id="PF00753">
    <property type="entry name" value="Lactamase_B"/>
    <property type="match status" value="1"/>
</dbReference>
<dbReference type="Gene3D" id="3.60.15.10">
    <property type="entry name" value="Ribonuclease Z/Hydroxyacylglutathione hydrolase-like"/>
    <property type="match status" value="1"/>
</dbReference>
<gene>
    <name evidence="7" type="ORF">NCTC10741_02709</name>
</gene>
<dbReference type="InterPro" id="IPR051013">
    <property type="entry name" value="MBL_superfamily_lactonases"/>
</dbReference>
<comment type="similarity">
    <text evidence="1">Belongs to the metallo-beta-lactamase superfamily.</text>
</comment>
<dbReference type="PANTHER" id="PTHR42978">
    <property type="entry name" value="QUORUM-QUENCHING LACTONASE YTNP-RELATED-RELATED"/>
    <property type="match status" value="1"/>
</dbReference>
<proteinExistence type="inferred from homology"/>
<evidence type="ECO:0000256" key="4">
    <source>
        <dbReference type="ARBA" id="ARBA00022833"/>
    </source>
</evidence>
<dbReference type="GO" id="GO:0046872">
    <property type="term" value="F:metal ion binding"/>
    <property type="evidence" value="ECO:0007669"/>
    <property type="project" value="UniProtKB-KW"/>
</dbReference>
<evidence type="ECO:0000256" key="5">
    <source>
        <dbReference type="SAM" id="MobiDB-lite"/>
    </source>
</evidence>
<dbReference type="GO" id="GO:0016787">
    <property type="term" value="F:hydrolase activity"/>
    <property type="evidence" value="ECO:0007669"/>
    <property type="project" value="UniProtKB-KW"/>
</dbReference>
<keyword evidence="2" id="KW-0479">Metal-binding</keyword>
<dbReference type="RefSeq" id="WP_126196644.1">
    <property type="nucleotide sequence ID" value="NZ_CP085954.1"/>
</dbReference>
<evidence type="ECO:0000256" key="3">
    <source>
        <dbReference type="ARBA" id="ARBA00022801"/>
    </source>
</evidence>
<organism evidence="7 8">
    <name type="scientific">Tsukamurella paurometabola</name>
    <name type="common">Corynebacterium paurometabolum</name>
    <dbReference type="NCBI Taxonomy" id="2061"/>
    <lineage>
        <taxon>Bacteria</taxon>
        <taxon>Bacillati</taxon>
        <taxon>Actinomycetota</taxon>
        <taxon>Actinomycetes</taxon>
        <taxon>Mycobacteriales</taxon>
        <taxon>Tsukamurellaceae</taxon>
        <taxon>Tsukamurella</taxon>
    </lineage>
</organism>
<name>A0A3P8MCT3_TSUPA</name>
<dbReference type="SUPFAM" id="SSF56281">
    <property type="entry name" value="Metallo-hydrolase/oxidoreductase"/>
    <property type="match status" value="1"/>
</dbReference>
<protein>
    <submittedName>
        <fullName evidence="7">Metallo-beta-lactamase superfamily</fullName>
    </submittedName>
</protein>
<dbReference type="AlphaFoldDB" id="A0A3P8MCT3"/>
<accession>A0A3P8MCT3</accession>
<evidence type="ECO:0000259" key="6">
    <source>
        <dbReference type="SMART" id="SM00849"/>
    </source>
</evidence>
<dbReference type="InterPro" id="IPR036866">
    <property type="entry name" value="RibonucZ/Hydroxyglut_hydro"/>
</dbReference>
<feature type="region of interest" description="Disordered" evidence="5">
    <location>
        <begin position="299"/>
        <end position="330"/>
    </location>
</feature>
<dbReference type="PANTHER" id="PTHR42978:SF6">
    <property type="entry name" value="QUORUM-QUENCHING LACTONASE YTNP-RELATED"/>
    <property type="match status" value="1"/>
</dbReference>
<reference evidence="7 8" key="1">
    <citation type="submission" date="2018-12" db="EMBL/GenBank/DDBJ databases">
        <authorList>
            <consortium name="Pathogen Informatics"/>
        </authorList>
    </citation>
    <scope>NUCLEOTIDE SEQUENCE [LARGE SCALE GENOMIC DNA]</scope>
    <source>
        <strain evidence="7 8">NCTC10741</strain>
    </source>
</reference>